<dbReference type="Proteomes" id="UP000789572">
    <property type="component" value="Unassembled WGS sequence"/>
</dbReference>
<comment type="caution">
    <text evidence="2">The sequence shown here is derived from an EMBL/GenBank/DDBJ whole genome shotgun (WGS) entry which is preliminary data.</text>
</comment>
<feature type="region of interest" description="Disordered" evidence="1">
    <location>
        <begin position="53"/>
        <end position="72"/>
    </location>
</feature>
<proteinExistence type="predicted"/>
<name>A0A9N9FRP7_9GLOM</name>
<sequence>MDHSLFLLFGDDVIQFNFNLKEVQPSKLVTVQLCILFCCGFDCTVKNGISAPNSLMQGWPGKEGSGPSTTAG</sequence>
<organism evidence="2 3">
    <name type="scientific">Paraglomus occultum</name>
    <dbReference type="NCBI Taxonomy" id="144539"/>
    <lineage>
        <taxon>Eukaryota</taxon>
        <taxon>Fungi</taxon>
        <taxon>Fungi incertae sedis</taxon>
        <taxon>Mucoromycota</taxon>
        <taxon>Glomeromycotina</taxon>
        <taxon>Glomeromycetes</taxon>
        <taxon>Paraglomerales</taxon>
        <taxon>Paraglomeraceae</taxon>
        <taxon>Paraglomus</taxon>
    </lineage>
</organism>
<dbReference type="EMBL" id="CAJVPJ010000720">
    <property type="protein sequence ID" value="CAG8551664.1"/>
    <property type="molecule type" value="Genomic_DNA"/>
</dbReference>
<accession>A0A9N9FRP7</accession>
<keyword evidence="3" id="KW-1185">Reference proteome</keyword>
<protein>
    <submittedName>
        <fullName evidence="2">10353_t:CDS:1</fullName>
    </submittedName>
</protein>
<evidence type="ECO:0000256" key="1">
    <source>
        <dbReference type="SAM" id="MobiDB-lite"/>
    </source>
</evidence>
<evidence type="ECO:0000313" key="2">
    <source>
        <dbReference type="EMBL" id="CAG8551664.1"/>
    </source>
</evidence>
<evidence type="ECO:0000313" key="3">
    <source>
        <dbReference type="Proteomes" id="UP000789572"/>
    </source>
</evidence>
<dbReference type="AlphaFoldDB" id="A0A9N9FRP7"/>
<gene>
    <name evidence="2" type="ORF">POCULU_LOCUS5052</name>
</gene>
<reference evidence="2" key="1">
    <citation type="submission" date="2021-06" db="EMBL/GenBank/DDBJ databases">
        <authorList>
            <person name="Kallberg Y."/>
            <person name="Tangrot J."/>
            <person name="Rosling A."/>
        </authorList>
    </citation>
    <scope>NUCLEOTIDE SEQUENCE</scope>
    <source>
        <strain evidence="2">IA702</strain>
    </source>
</reference>